<organism evidence="1 2">
    <name type="scientific">Meripilus lineatus</name>
    <dbReference type="NCBI Taxonomy" id="2056292"/>
    <lineage>
        <taxon>Eukaryota</taxon>
        <taxon>Fungi</taxon>
        <taxon>Dikarya</taxon>
        <taxon>Basidiomycota</taxon>
        <taxon>Agaricomycotina</taxon>
        <taxon>Agaricomycetes</taxon>
        <taxon>Polyporales</taxon>
        <taxon>Meripilaceae</taxon>
        <taxon>Meripilus</taxon>
    </lineage>
</organism>
<comment type="caution">
    <text evidence="1">The sequence shown here is derived from an EMBL/GenBank/DDBJ whole genome shotgun (WGS) entry which is preliminary data.</text>
</comment>
<accession>A0AAD5V3M1</accession>
<keyword evidence="2" id="KW-1185">Reference proteome</keyword>
<evidence type="ECO:0000313" key="2">
    <source>
        <dbReference type="Proteomes" id="UP001212997"/>
    </source>
</evidence>
<name>A0AAD5V3M1_9APHY</name>
<proteinExistence type="predicted"/>
<reference evidence="1" key="1">
    <citation type="submission" date="2022-07" db="EMBL/GenBank/DDBJ databases">
        <title>Genome Sequence of Physisporinus lineatus.</title>
        <authorList>
            <person name="Buettner E."/>
        </authorList>
    </citation>
    <scope>NUCLEOTIDE SEQUENCE</scope>
    <source>
        <strain evidence="1">VT162</strain>
    </source>
</reference>
<gene>
    <name evidence="1" type="ORF">NLI96_g5110</name>
</gene>
<dbReference type="AlphaFoldDB" id="A0AAD5V3M1"/>
<protein>
    <submittedName>
        <fullName evidence="1">Uncharacterized protein</fullName>
    </submittedName>
</protein>
<sequence length="138" mass="15226">MLRLQSLAAGLQLDSRWLLNNAELSRVRWRKGSHDGELIVEIDCVEAPNRPLNPPYPYSRNTEHSSRIRVNVEDKLELGQISTTTTTTTTKATRTGGMRGQRAADFAANNGGVGVDGYQVPTLNAGRHSTFGVSWLDF</sequence>
<dbReference type="Proteomes" id="UP001212997">
    <property type="component" value="Unassembled WGS sequence"/>
</dbReference>
<evidence type="ECO:0000313" key="1">
    <source>
        <dbReference type="EMBL" id="KAJ3485227.1"/>
    </source>
</evidence>
<dbReference type="EMBL" id="JANAWD010000160">
    <property type="protein sequence ID" value="KAJ3485227.1"/>
    <property type="molecule type" value="Genomic_DNA"/>
</dbReference>